<reference evidence="2" key="1">
    <citation type="submission" date="2020-08" db="EMBL/GenBank/DDBJ databases">
        <title>Multicomponent nature underlies the extraordinary mechanical properties of spider dragline silk.</title>
        <authorList>
            <person name="Kono N."/>
            <person name="Nakamura H."/>
            <person name="Mori M."/>
            <person name="Yoshida Y."/>
            <person name="Ohtoshi R."/>
            <person name="Malay A.D."/>
            <person name="Moran D.A.P."/>
            <person name="Tomita M."/>
            <person name="Numata K."/>
            <person name="Arakawa K."/>
        </authorList>
    </citation>
    <scope>NUCLEOTIDE SEQUENCE</scope>
</reference>
<evidence type="ECO:0000313" key="2">
    <source>
        <dbReference type="EMBL" id="GFY04061.1"/>
    </source>
</evidence>
<dbReference type="Proteomes" id="UP000887159">
    <property type="component" value="Unassembled WGS sequence"/>
</dbReference>
<keyword evidence="3" id="KW-1185">Reference proteome</keyword>
<comment type="caution">
    <text evidence="2">The sequence shown here is derived from an EMBL/GenBank/DDBJ whole genome shotgun (WGS) entry which is preliminary data.</text>
</comment>
<dbReference type="AlphaFoldDB" id="A0A8X6S0D4"/>
<organism evidence="2 3">
    <name type="scientific">Trichonephila clavipes</name>
    <name type="common">Golden silk orbweaver</name>
    <name type="synonym">Nephila clavipes</name>
    <dbReference type="NCBI Taxonomy" id="2585209"/>
    <lineage>
        <taxon>Eukaryota</taxon>
        <taxon>Metazoa</taxon>
        <taxon>Ecdysozoa</taxon>
        <taxon>Arthropoda</taxon>
        <taxon>Chelicerata</taxon>
        <taxon>Arachnida</taxon>
        <taxon>Araneae</taxon>
        <taxon>Araneomorphae</taxon>
        <taxon>Entelegynae</taxon>
        <taxon>Araneoidea</taxon>
        <taxon>Nephilidae</taxon>
        <taxon>Trichonephila</taxon>
    </lineage>
</organism>
<evidence type="ECO:0000256" key="1">
    <source>
        <dbReference type="SAM" id="SignalP"/>
    </source>
</evidence>
<keyword evidence="1" id="KW-0732">Signal</keyword>
<name>A0A8X6S0D4_TRICX</name>
<dbReference type="EMBL" id="BMAU01021243">
    <property type="protein sequence ID" value="GFY04061.1"/>
    <property type="molecule type" value="Genomic_DNA"/>
</dbReference>
<sequence>MSALGLLLGTAAHAYADKENAERVIISDARAHENTREGKMARRQYQMDLLKAANTAEGPSYSLGIDDTM</sequence>
<evidence type="ECO:0000313" key="3">
    <source>
        <dbReference type="Proteomes" id="UP000887159"/>
    </source>
</evidence>
<accession>A0A8X6S0D4</accession>
<gene>
    <name evidence="2" type="ORF">TNCV_1198391</name>
</gene>
<feature type="chain" id="PRO_5036462129" evidence="1">
    <location>
        <begin position="17"/>
        <end position="69"/>
    </location>
</feature>
<proteinExistence type="predicted"/>
<protein>
    <submittedName>
        <fullName evidence="2">Uncharacterized protein</fullName>
    </submittedName>
</protein>
<feature type="signal peptide" evidence="1">
    <location>
        <begin position="1"/>
        <end position="16"/>
    </location>
</feature>